<evidence type="ECO:0000313" key="12">
    <source>
        <dbReference type="Proteomes" id="UP000542125"/>
    </source>
</evidence>
<keyword evidence="11" id="KW-0449">Lipoprotein</keyword>
<dbReference type="CDD" id="cd16325">
    <property type="entry name" value="LolA"/>
    <property type="match status" value="1"/>
</dbReference>
<evidence type="ECO:0000256" key="9">
    <source>
        <dbReference type="ARBA" id="ARBA00023186"/>
    </source>
</evidence>
<dbReference type="InterPro" id="IPR018323">
    <property type="entry name" value="OM_lipoprot_carrier_LolA_Pbac"/>
</dbReference>
<dbReference type="Pfam" id="PF03548">
    <property type="entry name" value="LolA"/>
    <property type="match status" value="1"/>
</dbReference>
<keyword evidence="8 10" id="KW-0653">Protein transport</keyword>
<protein>
    <recommendedName>
        <fullName evidence="4 10">Outer-membrane lipoprotein carrier protein</fullName>
    </recommendedName>
</protein>
<keyword evidence="12" id="KW-1185">Reference proteome</keyword>
<keyword evidence="9 10" id="KW-0143">Chaperone</keyword>
<dbReference type="EMBL" id="JACBYR010000002">
    <property type="protein sequence ID" value="NYE85571.1"/>
    <property type="molecule type" value="Genomic_DNA"/>
</dbReference>
<keyword evidence="7 10" id="KW-0574">Periplasm</keyword>
<name>A0A7Y9IYP3_9BURK</name>
<comment type="subunit">
    <text evidence="3 10">Monomer.</text>
</comment>
<comment type="similarity">
    <text evidence="2 10">Belongs to the LolA family.</text>
</comment>
<feature type="chain" id="PRO_5031655828" description="Outer-membrane lipoprotein carrier protein" evidence="10">
    <location>
        <begin position="36"/>
        <end position="230"/>
    </location>
</feature>
<dbReference type="Proteomes" id="UP000542125">
    <property type="component" value="Unassembled WGS sequence"/>
</dbReference>
<dbReference type="PANTHER" id="PTHR35869:SF1">
    <property type="entry name" value="OUTER-MEMBRANE LIPOPROTEIN CARRIER PROTEIN"/>
    <property type="match status" value="1"/>
</dbReference>
<evidence type="ECO:0000256" key="2">
    <source>
        <dbReference type="ARBA" id="ARBA00007615"/>
    </source>
</evidence>
<dbReference type="HAMAP" id="MF_00240">
    <property type="entry name" value="LolA"/>
    <property type="match status" value="1"/>
</dbReference>
<feature type="signal peptide" evidence="10">
    <location>
        <begin position="1"/>
        <end position="35"/>
    </location>
</feature>
<evidence type="ECO:0000313" key="11">
    <source>
        <dbReference type="EMBL" id="NYE85571.1"/>
    </source>
</evidence>
<dbReference type="SUPFAM" id="SSF89392">
    <property type="entry name" value="Prokaryotic lipoproteins and lipoprotein localization factors"/>
    <property type="match status" value="1"/>
</dbReference>
<dbReference type="InterPro" id="IPR004564">
    <property type="entry name" value="OM_lipoprot_carrier_LolA-like"/>
</dbReference>
<dbReference type="Gene3D" id="2.50.20.10">
    <property type="entry name" value="Lipoprotein localisation LolA/LolB/LppX"/>
    <property type="match status" value="1"/>
</dbReference>
<dbReference type="PANTHER" id="PTHR35869">
    <property type="entry name" value="OUTER-MEMBRANE LIPOPROTEIN CARRIER PROTEIN"/>
    <property type="match status" value="1"/>
</dbReference>
<dbReference type="NCBIfam" id="NF000661">
    <property type="entry name" value="PRK00031.1-3"/>
    <property type="match status" value="1"/>
</dbReference>
<evidence type="ECO:0000256" key="7">
    <source>
        <dbReference type="ARBA" id="ARBA00022764"/>
    </source>
</evidence>
<keyword evidence="5 10" id="KW-0813">Transport</keyword>
<keyword evidence="6 10" id="KW-0732">Signal</keyword>
<accession>A0A7Y9IYP3</accession>
<evidence type="ECO:0000256" key="4">
    <source>
        <dbReference type="ARBA" id="ARBA00014035"/>
    </source>
</evidence>
<evidence type="ECO:0000256" key="8">
    <source>
        <dbReference type="ARBA" id="ARBA00022927"/>
    </source>
</evidence>
<organism evidence="11 12">
    <name type="scientific">Pigmentiphaga litoralis</name>
    <dbReference type="NCBI Taxonomy" id="516702"/>
    <lineage>
        <taxon>Bacteria</taxon>
        <taxon>Pseudomonadati</taxon>
        <taxon>Pseudomonadota</taxon>
        <taxon>Betaproteobacteria</taxon>
        <taxon>Burkholderiales</taxon>
        <taxon>Alcaligenaceae</taxon>
        <taxon>Pigmentiphaga</taxon>
    </lineage>
</organism>
<evidence type="ECO:0000256" key="5">
    <source>
        <dbReference type="ARBA" id="ARBA00022448"/>
    </source>
</evidence>
<dbReference type="AlphaFoldDB" id="A0A7Y9IYP3"/>
<comment type="function">
    <text evidence="10">Participates in the translocation of lipoproteins from the inner membrane to the outer membrane. Only forms a complex with a lipoprotein if the residue after the N-terminal Cys is not an aspartate (The Asp acts as a targeting signal to indicate that the lipoprotein should stay in the inner membrane).</text>
</comment>
<dbReference type="InterPro" id="IPR029046">
    <property type="entry name" value="LolA/LolB/LppX"/>
</dbReference>
<gene>
    <name evidence="10" type="primary">lolA</name>
    <name evidence="11" type="ORF">FHW18_004878</name>
</gene>
<dbReference type="NCBIfam" id="TIGR00547">
    <property type="entry name" value="lolA"/>
    <property type="match status" value="1"/>
</dbReference>
<dbReference type="GO" id="GO:0044874">
    <property type="term" value="P:lipoprotein localization to outer membrane"/>
    <property type="evidence" value="ECO:0007669"/>
    <property type="project" value="UniProtKB-UniRule"/>
</dbReference>
<comment type="caution">
    <text evidence="11">The sequence shown here is derived from an EMBL/GenBank/DDBJ whole genome shotgun (WGS) entry which is preliminary data.</text>
</comment>
<dbReference type="GO" id="GO:0030288">
    <property type="term" value="C:outer membrane-bounded periplasmic space"/>
    <property type="evidence" value="ECO:0007669"/>
    <property type="project" value="TreeGrafter"/>
</dbReference>
<sequence length="230" mass="24537" precursor="true">MTATASFPFMRFPALRKAALPLLVSALMLPAGAWAATAAEQLRAFVSGTQSATGSFTQTTKATTGQGAPNQSGTFSFQRPGKFKWQVVKPYEQLIVSDGKQLYQYDPDLMQVTVRAVGEAIGSSPASILFGSGSLEQSFNVAPMPAKEGVEWLRATPKSPDAGFSRVDIGFRDGLPAQLELLDAFGQTTQVTFANMVRNPAVSADSFRFVAPKGVDVVQMNQQPGQAAPR</sequence>
<comment type="subcellular location">
    <subcellularLocation>
        <location evidence="1 10">Periplasm</location>
    </subcellularLocation>
</comment>
<evidence type="ECO:0000256" key="10">
    <source>
        <dbReference type="HAMAP-Rule" id="MF_00240"/>
    </source>
</evidence>
<reference evidence="11 12" key="1">
    <citation type="submission" date="2020-07" db="EMBL/GenBank/DDBJ databases">
        <title>Genomic Encyclopedia of Type Strains, Phase IV (KMG-V): Genome sequencing to study the core and pangenomes of soil and plant-associated prokaryotes.</title>
        <authorList>
            <person name="Whitman W."/>
        </authorList>
    </citation>
    <scope>NUCLEOTIDE SEQUENCE [LARGE SCALE GENOMIC DNA]</scope>
    <source>
        <strain evidence="11 12">SAS40</strain>
    </source>
</reference>
<proteinExistence type="inferred from homology"/>
<dbReference type="GO" id="GO:0042953">
    <property type="term" value="P:lipoprotein transport"/>
    <property type="evidence" value="ECO:0007669"/>
    <property type="project" value="InterPro"/>
</dbReference>
<evidence type="ECO:0000256" key="1">
    <source>
        <dbReference type="ARBA" id="ARBA00004418"/>
    </source>
</evidence>
<evidence type="ECO:0000256" key="3">
    <source>
        <dbReference type="ARBA" id="ARBA00011245"/>
    </source>
</evidence>
<evidence type="ECO:0000256" key="6">
    <source>
        <dbReference type="ARBA" id="ARBA00022729"/>
    </source>
</evidence>